<proteinExistence type="predicted"/>
<dbReference type="EMBL" id="AMZH03023971">
    <property type="protein sequence ID" value="RRT36168.1"/>
    <property type="molecule type" value="Genomic_DNA"/>
</dbReference>
<evidence type="ECO:0000313" key="2">
    <source>
        <dbReference type="Proteomes" id="UP000287651"/>
    </source>
</evidence>
<protein>
    <submittedName>
        <fullName evidence="1">Uncharacterized protein</fullName>
    </submittedName>
</protein>
<comment type="caution">
    <text evidence="1">The sequence shown here is derived from an EMBL/GenBank/DDBJ whole genome shotgun (WGS) entry which is preliminary data.</text>
</comment>
<gene>
    <name evidence="1" type="ORF">B296_00035955</name>
</gene>
<name>A0A426X9P1_ENSVE</name>
<accession>A0A426X9P1</accession>
<organism evidence="1 2">
    <name type="scientific">Ensete ventricosum</name>
    <name type="common">Abyssinian banana</name>
    <name type="synonym">Musa ensete</name>
    <dbReference type="NCBI Taxonomy" id="4639"/>
    <lineage>
        <taxon>Eukaryota</taxon>
        <taxon>Viridiplantae</taxon>
        <taxon>Streptophyta</taxon>
        <taxon>Embryophyta</taxon>
        <taxon>Tracheophyta</taxon>
        <taxon>Spermatophyta</taxon>
        <taxon>Magnoliopsida</taxon>
        <taxon>Liliopsida</taxon>
        <taxon>Zingiberales</taxon>
        <taxon>Musaceae</taxon>
        <taxon>Ensete</taxon>
    </lineage>
</organism>
<sequence length="76" mass="8543">MRLLSLEHEVAAYATFSARDRHLMRLRSIVRGIPTCGRRLMRLPPTHDRPSVLPGPSVYSMSCLFIGEGIGSRVSY</sequence>
<reference evidence="1 2" key="1">
    <citation type="journal article" date="2014" name="Agronomy (Basel)">
        <title>A Draft Genome Sequence for Ensete ventricosum, the Drought-Tolerant Tree Against Hunger.</title>
        <authorList>
            <person name="Harrison J."/>
            <person name="Moore K.A."/>
            <person name="Paszkiewicz K."/>
            <person name="Jones T."/>
            <person name="Grant M."/>
            <person name="Ambacheew D."/>
            <person name="Muzemil S."/>
            <person name="Studholme D.J."/>
        </authorList>
    </citation>
    <scope>NUCLEOTIDE SEQUENCE [LARGE SCALE GENOMIC DNA]</scope>
</reference>
<dbReference type="Proteomes" id="UP000287651">
    <property type="component" value="Unassembled WGS sequence"/>
</dbReference>
<evidence type="ECO:0000313" key="1">
    <source>
        <dbReference type="EMBL" id="RRT36168.1"/>
    </source>
</evidence>
<dbReference type="AlphaFoldDB" id="A0A426X9P1"/>